<keyword evidence="2" id="KW-1185">Reference proteome</keyword>
<dbReference type="Proteomes" id="UP000696280">
    <property type="component" value="Unassembled WGS sequence"/>
</dbReference>
<comment type="caution">
    <text evidence="1">The sequence shown here is derived from an EMBL/GenBank/DDBJ whole genome shotgun (WGS) entry which is preliminary data.</text>
</comment>
<sequence>MQVHFPCELHPELSMPARWYYARATLLGNLDINSDLEYNPGSLTPEEILKLRYSKSKQRRANENPAYPRLGFIFIQYLWVYMNTLVVSLDFRCNCFASASVSLVKTVEGASATRDSGIDQHEFGTMAIDIRLAIWTVGFE</sequence>
<proteinExistence type="predicted"/>
<evidence type="ECO:0000313" key="2">
    <source>
        <dbReference type="Proteomes" id="UP000696280"/>
    </source>
</evidence>
<protein>
    <submittedName>
        <fullName evidence="1">Uncharacterized protein</fullName>
    </submittedName>
</protein>
<dbReference type="EMBL" id="CAJVRL010000092">
    <property type="protein sequence ID" value="CAG8959605.1"/>
    <property type="molecule type" value="Genomic_DNA"/>
</dbReference>
<reference evidence="1" key="1">
    <citation type="submission" date="2021-07" db="EMBL/GenBank/DDBJ databases">
        <authorList>
            <person name="Durling M."/>
        </authorList>
    </citation>
    <scope>NUCLEOTIDE SEQUENCE</scope>
</reference>
<organism evidence="1 2">
    <name type="scientific">Hymenoscyphus fraxineus</name>
    <dbReference type="NCBI Taxonomy" id="746836"/>
    <lineage>
        <taxon>Eukaryota</taxon>
        <taxon>Fungi</taxon>
        <taxon>Dikarya</taxon>
        <taxon>Ascomycota</taxon>
        <taxon>Pezizomycotina</taxon>
        <taxon>Leotiomycetes</taxon>
        <taxon>Helotiales</taxon>
        <taxon>Helotiaceae</taxon>
        <taxon>Hymenoscyphus</taxon>
    </lineage>
</organism>
<gene>
    <name evidence="1" type="ORF">HYFRA_00001507</name>
</gene>
<dbReference type="AlphaFoldDB" id="A0A9N9L3I8"/>
<accession>A0A9N9L3I8</accession>
<dbReference type="OrthoDB" id="10441725at2759"/>
<name>A0A9N9L3I8_9HELO</name>
<evidence type="ECO:0000313" key="1">
    <source>
        <dbReference type="EMBL" id="CAG8959605.1"/>
    </source>
</evidence>